<organism evidence="2 3">
    <name type="scientific">Pleurotus eryngii</name>
    <name type="common">Boletus of the steppes</name>
    <dbReference type="NCBI Taxonomy" id="5323"/>
    <lineage>
        <taxon>Eukaryota</taxon>
        <taxon>Fungi</taxon>
        <taxon>Dikarya</taxon>
        <taxon>Basidiomycota</taxon>
        <taxon>Agaricomycotina</taxon>
        <taxon>Agaricomycetes</taxon>
        <taxon>Agaricomycetidae</taxon>
        <taxon>Agaricales</taxon>
        <taxon>Pleurotineae</taxon>
        <taxon>Pleurotaceae</taxon>
        <taxon>Pleurotus</taxon>
    </lineage>
</organism>
<evidence type="ECO:0008006" key="4">
    <source>
        <dbReference type="Google" id="ProtNLM"/>
    </source>
</evidence>
<dbReference type="OrthoDB" id="10642866at2759"/>
<name>A0A9P5ZED7_PLEER</name>
<dbReference type="AlphaFoldDB" id="A0A9P5ZED7"/>
<comment type="caution">
    <text evidence="2">The sequence shown here is derived from an EMBL/GenBank/DDBJ whole genome shotgun (WGS) entry which is preliminary data.</text>
</comment>
<dbReference type="Proteomes" id="UP000807025">
    <property type="component" value="Unassembled WGS sequence"/>
</dbReference>
<sequence length="331" mass="36095">MASSSKRARESTGSNVDSIDVHRRRDEKRRREDMTVEDVDERLPQEEQVQRKERAGARKSAKQQRAQKVVAGDAATEAHVVDNGDEAAEADEQAKGRRGKRAAGKKKKKQTKVPEAKGPVNQTQCASCIIRKTECHARVVKGARTCWECKHGHLRCGAGEGIDISMHRTLGKMTAELFDLSIGNARTSIAIERIEGKIDDLTAMMKVVMEAIGGVEAVEAQKRQVESEWTQSLGGARLASEEGPSEEVEVETAASVDSPSEEVEVETANAPSTSDSDEEGGTGTDEEEDLNEEKGKGRAFVEETDEEEHGEDEGTGDENEDEGTDDESEND</sequence>
<reference evidence="2" key="1">
    <citation type="submission" date="2020-11" db="EMBL/GenBank/DDBJ databases">
        <authorList>
            <consortium name="DOE Joint Genome Institute"/>
            <person name="Ahrendt S."/>
            <person name="Riley R."/>
            <person name="Andreopoulos W."/>
            <person name="Labutti K."/>
            <person name="Pangilinan J."/>
            <person name="Ruiz-Duenas F.J."/>
            <person name="Barrasa J.M."/>
            <person name="Sanchez-Garcia M."/>
            <person name="Camarero S."/>
            <person name="Miyauchi S."/>
            <person name="Serrano A."/>
            <person name="Linde D."/>
            <person name="Babiker R."/>
            <person name="Drula E."/>
            <person name="Ayuso-Fernandez I."/>
            <person name="Pacheco R."/>
            <person name="Padilla G."/>
            <person name="Ferreira P."/>
            <person name="Barriuso J."/>
            <person name="Kellner H."/>
            <person name="Castanera R."/>
            <person name="Alfaro M."/>
            <person name="Ramirez L."/>
            <person name="Pisabarro A.G."/>
            <person name="Kuo A."/>
            <person name="Tritt A."/>
            <person name="Lipzen A."/>
            <person name="He G."/>
            <person name="Yan M."/>
            <person name="Ng V."/>
            <person name="Cullen D."/>
            <person name="Martin F."/>
            <person name="Rosso M.-N."/>
            <person name="Henrissat B."/>
            <person name="Hibbett D."/>
            <person name="Martinez A.T."/>
            <person name="Grigoriev I.V."/>
        </authorList>
    </citation>
    <scope>NUCLEOTIDE SEQUENCE</scope>
    <source>
        <strain evidence="2">ATCC 90797</strain>
    </source>
</reference>
<proteinExistence type="predicted"/>
<feature type="compositionally biased region" description="Polar residues" evidence="1">
    <location>
        <begin position="1"/>
        <end position="17"/>
    </location>
</feature>
<feature type="region of interest" description="Disordered" evidence="1">
    <location>
        <begin position="1"/>
        <end position="118"/>
    </location>
</feature>
<evidence type="ECO:0000256" key="1">
    <source>
        <dbReference type="SAM" id="MobiDB-lite"/>
    </source>
</evidence>
<evidence type="ECO:0000313" key="2">
    <source>
        <dbReference type="EMBL" id="KAF9486717.1"/>
    </source>
</evidence>
<feature type="compositionally biased region" description="Basic and acidic residues" evidence="1">
    <location>
        <begin position="19"/>
        <end position="34"/>
    </location>
</feature>
<feature type="compositionally biased region" description="Basic and acidic residues" evidence="1">
    <location>
        <begin position="41"/>
        <end position="56"/>
    </location>
</feature>
<keyword evidence="3" id="KW-1185">Reference proteome</keyword>
<feature type="compositionally biased region" description="Basic and acidic residues" evidence="1">
    <location>
        <begin position="292"/>
        <end position="301"/>
    </location>
</feature>
<protein>
    <recommendedName>
        <fullName evidence="4">Zn(2)-C6 fungal-type domain-containing protein</fullName>
    </recommendedName>
</protein>
<evidence type="ECO:0000313" key="3">
    <source>
        <dbReference type="Proteomes" id="UP000807025"/>
    </source>
</evidence>
<feature type="compositionally biased region" description="Acidic residues" evidence="1">
    <location>
        <begin position="275"/>
        <end position="291"/>
    </location>
</feature>
<accession>A0A9P5ZED7</accession>
<feature type="compositionally biased region" description="Basic residues" evidence="1">
    <location>
        <begin position="96"/>
        <end position="111"/>
    </location>
</feature>
<dbReference type="EMBL" id="MU154982">
    <property type="protein sequence ID" value="KAF9486717.1"/>
    <property type="molecule type" value="Genomic_DNA"/>
</dbReference>
<feature type="compositionally biased region" description="Acidic residues" evidence="1">
    <location>
        <begin position="302"/>
        <end position="331"/>
    </location>
</feature>
<feature type="region of interest" description="Disordered" evidence="1">
    <location>
        <begin position="229"/>
        <end position="331"/>
    </location>
</feature>
<gene>
    <name evidence="2" type="ORF">BDN71DRAFT_1514703</name>
</gene>